<accession>A0A2I0WM78</accession>
<evidence type="ECO:0000313" key="2">
    <source>
        <dbReference type="Proteomes" id="UP000233837"/>
    </source>
</evidence>
<protein>
    <submittedName>
        <fullName evidence="1">Uncharacterized protein</fullName>
    </submittedName>
</protein>
<dbReference type="Proteomes" id="UP000233837">
    <property type="component" value="Unassembled WGS sequence"/>
</dbReference>
<organism evidence="1 2">
    <name type="scientific">Dendrobium catenatum</name>
    <dbReference type="NCBI Taxonomy" id="906689"/>
    <lineage>
        <taxon>Eukaryota</taxon>
        <taxon>Viridiplantae</taxon>
        <taxon>Streptophyta</taxon>
        <taxon>Embryophyta</taxon>
        <taxon>Tracheophyta</taxon>
        <taxon>Spermatophyta</taxon>
        <taxon>Magnoliopsida</taxon>
        <taxon>Liliopsida</taxon>
        <taxon>Asparagales</taxon>
        <taxon>Orchidaceae</taxon>
        <taxon>Epidendroideae</taxon>
        <taxon>Malaxideae</taxon>
        <taxon>Dendrobiinae</taxon>
        <taxon>Dendrobium</taxon>
    </lineage>
</organism>
<keyword evidence="2" id="KW-1185">Reference proteome</keyword>
<sequence>MEYVSLHPYLAKELTIIHKPTTVVAKETSWLTPVVDAHDLSTSHVVVVDVGYAMVVSPTLVSISIDPDVSLNLFVSVNDVGDHIIEHEKHYYPMDVYGYSDVSNKDPIINIFCSPLSDDALVSLG</sequence>
<reference evidence="1 2" key="1">
    <citation type="journal article" date="2016" name="Sci. Rep.">
        <title>The Dendrobium catenatum Lindl. genome sequence provides insights into polysaccharide synthase, floral development and adaptive evolution.</title>
        <authorList>
            <person name="Zhang G.Q."/>
            <person name="Xu Q."/>
            <person name="Bian C."/>
            <person name="Tsai W.C."/>
            <person name="Yeh C.M."/>
            <person name="Liu K.W."/>
            <person name="Yoshida K."/>
            <person name="Zhang L.S."/>
            <person name="Chang S.B."/>
            <person name="Chen F."/>
            <person name="Shi Y."/>
            <person name="Su Y.Y."/>
            <person name="Zhang Y.Q."/>
            <person name="Chen L.J."/>
            <person name="Yin Y."/>
            <person name="Lin M."/>
            <person name="Huang H."/>
            <person name="Deng H."/>
            <person name="Wang Z.W."/>
            <person name="Zhu S.L."/>
            <person name="Zhao X."/>
            <person name="Deng C."/>
            <person name="Niu S.C."/>
            <person name="Huang J."/>
            <person name="Wang M."/>
            <person name="Liu G.H."/>
            <person name="Yang H.J."/>
            <person name="Xiao X.J."/>
            <person name="Hsiao Y.Y."/>
            <person name="Wu W.L."/>
            <person name="Chen Y.Y."/>
            <person name="Mitsuda N."/>
            <person name="Ohme-Takagi M."/>
            <person name="Luo Y.B."/>
            <person name="Van de Peer Y."/>
            <person name="Liu Z.J."/>
        </authorList>
    </citation>
    <scope>NUCLEOTIDE SEQUENCE [LARGE SCALE GENOMIC DNA]</scope>
    <source>
        <tissue evidence="1">The whole plant</tissue>
    </source>
</reference>
<reference evidence="1 2" key="2">
    <citation type="journal article" date="2017" name="Nature">
        <title>The Apostasia genome and the evolution of orchids.</title>
        <authorList>
            <person name="Zhang G.Q."/>
            <person name="Liu K.W."/>
            <person name="Li Z."/>
            <person name="Lohaus R."/>
            <person name="Hsiao Y.Y."/>
            <person name="Niu S.C."/>
            <person name="Wang J.Y."/>
            <person name="Lin Y.C."/>
            <person name="Xu Q."/>
            <person name="Chen L.J."/>
            <person name="Yoshida K."/>
            <person name="Fujiwara S."/>
            <person name="Wang Z.W."/>
            <person name="Zhang Y.Q."/>
            <person name="Mitsuda N."/>
            <person name="Wang M."/>
            <person name="Liu G.H."/>
            <person name="Pecoraro L."/>
            <person name="Huang H.X."/>
            <person name="Xiao X.J."/>
            <person name="Lin M."/>
            <person name="Wu X.Y."/>
            <person name="Wu W.L."/>
            <person name="Chen Y.Y."/>
            <person name="Chang S.B."/>
            <person name="Sakamoto S."/>
            <person name="Ohme-Takagi M."/>
            <person name="Yagi M."/>
            <person name="Zeng S.J."/>
            <person name="Shen C.Y."/>
            <person name="Yeh C.M."/>
            <person name="Luo Y.B."/>
            <person name="Tsai W.C."/>
            <person name="Van de Peer Y."/>
            <person name="Liu Z.J."/>
        </authorList>
    </citation>
    <scope>NUCLEOTIDE SEQUENCE [LARGE SCALE GENOMIC DNA]</scope>
    <source>
        <tissue evidence="1">The whole plant</tissue>
    </source>
</reference>
<dbReference type="EMBL" id="KZ502537">
    <property type="protein sequence ID" value="PKU76764.1"/>
    <property type="molecule type" value="Genomic_DNA"/>
</dbReference>
<evidence type="ECO:0000313" key="1">
    <source>
        <dbReference type="EMBL" id="PKU76764.1"/>
    </source>
</evidence>
<proteinExistence type="predicted"/>
<gene>
    <name evidence="1" type="ORF">MA16_Dca001370</name>
</gene>
<name>A0A2I0WM78_9ASPA</name>
<dbReference type="AlphaFoldDB" id="A0A2I0WM78"/>